<keyword evidence="2" id="KW-1185">Reference proteome</keyword>
<evidence type="ECO:0000313" key="2">
    <source>
        <dbReference type="Proteomes" id="UP000824120"/>
    </source>
</evidence>
<evidence type="ECO:0000313" key="1">
    <source>
        <dbReference type="EMBL" id="KAG5597850.1"/>
    </source>
</evidence>
<proteinExistence type="predicted"/>
<dbReference type="AlphaFoldDB" id="A0A9J5YCF2"/>
<dbReference type="EMBL" id="JACXVP010000007">
    <property type="protein sequence ID" value="KAG5597850.1"/>
    <property type="molecule type" value="Genomic_DNA"/>
</dbReference>
<name>A0A9J5YCF2_SOLCO</name>
<sequence>MKWSLENVFLNFGREVIFLKFEENELISKTFSKYLSQPENVFLHTKHTPSINRKIVKSNTVADHLAKLATMRNELISYGRQDQFPSGVKSAYLLDKMQLPSIRISYGKANFFVKLICIAFRYVGT</sequence>
<reference evidence="1 2" key="1">
    <citation type="submission" date="2020-09" db="EMBL/GenBank/DDBJ databases">
        <title>De no assembly of potato wild relative species, Solanum commersonii.</title>
        <authorList>
            <person name="Cho K."/>
        </authorList>
    </citation>
    <scope>NUCLEOTIDE SEQUENCE [LARGE SCALE GENOMIC DNA]</scope>
    <source>
        <strain evidence="1">LZ3.2</strain>
        <tissue evidence="1">Leaf</tissue>
    </source>
</reference>
<protein>
    <submittedName>
        <fullName evidence="1">Uncharacterized protein</fullName>
    </submittedName>
</protein>
<dbReference type="Proteomes" id="UP000824120">
    <property type="component" value="Chromosome 7"/>
</dbReference>
<organism evidence="1 2">
    <name type="scientific">Solanum commersonii</name>
    <name type="common">Commerson's wild potato</name>
    <name type="synonym">Commerson's nightshade</name>
    <dbReference type="NCBI Taxonomy" id="4109"/>
    <lineage>
        <taxon>Eukaryota</taxon>
        <taxon>Viridiplantae</taxon>
        <taxon>Streptophyta</taxon>
        <taxon>Embryophyta</taxon>
        <taxon>Tracheophyta</taxon>
        <taxon>Spermatophyta</taxon>
        <taxon>Magnoliopsida</taxon>
        <taxon>eudicotyledons</taxon>
        <taxon>Gunneridae</taxon>
        <taxon>Pentapetalae</taxon>
        <taxon>asterids</taxon>
        <taxon>lamiids</taxon>
        <taxon>Solanales</taxon>
        <taxon>Solanaceae</taxon>
        <taxon>Solanoideae</taxon>
        <taxon>Solaneae</taxon>
        <taxon>Solanum</taxon>
    </lineage>
</organism>
<gene>
    <name evidence="1" type="ORF">H5410_039082</name>
</gene>
<accession>A0A9J5YCF2</accession>
<comment type="caution">
    <text evidence="1">The sequence shown here is derived from an EMBL/GenBank/DDBJ whole genome shotgun (WGS) entry which is preliminary data.</text>
</comment>